<dbReference type="Proteomes" id="UP000324222">
    <property type="component" value="Unassembled WGS sequence"/>
</dbReference>
<evidence type="ECO:0000313" key="1">
    <source>
        <dbReference type="EMBL" id="MPC57198.1"/>
    </source>
</evidence>
<proteinExistence type="predicted"/>
<name>A0A5B7GJG7_PORTR</name>
<keyword evidence="2" id="KW-1185">Reference proteome</keyword>
<organism evidence="1 2">
    <name type="scientific">Portunus trituberculatus</name>
    <name type="common">Swimming crab</name>
    <name type="synonym">Neptunus trituberculatus</name>
    <dbReference type="NCBI Taxonomy" id="210409"/>
    <lineage>
        <taxon>Eukaryota</taxon>
        <taxon>Metazoa</taxon>
        <taxon>Ecdysozoa</taxon>
        <taxon>Arthropoda</taxon>
        <taxon>Crustacea</taxon>
        <taxon>Multicrustacea</taxon>
        <taxon>Malacostraca</taxon>
        <taxon>Eumalacostraca</taxon>
        <taxon>Eucarida</taxon>
        <taxon>Decapoda</taxon>
        <taxon>Pleocyemata</taxon>
        <taxon>Brachyura</taxon>
        <taxon>Eubrachyura</taxon>
        <taxon>Portunoidea</taxon>
        <taxon>Portunidae</taxon>
        <taxon>Portuninae</taxon>
        <taxon>Portunus</taxon>
    </lineage>
</organism>
<dbReference type="AlphaFoldDB" id="A0A5B7GJG7"/>
<accession>A0A5B7GJG7</accession>
<gene>
    <name evidence="1" type="ORF">E2C01_051173</name>
</gene>
<protein>
    <submittedName>
        <fullName evidence="1">Uncharacterized protein</fullName>
    </submittedName>
</protein>
<comment type="caution">
    <text evidence="1">The sequence shown here is derived from an EMBL/GenBank/DDBJ whole genome shotgun (WGS) entry which is preliminary data.</text>
</comment>
<dbReference type="EMBL" id="VSRR010014583">
    <property type="protein sequence ID" value="MPC57198.1"/>
    <property type="molecule type" value="Genomic_DNA"/>
</dbReference>
<evidence type="ECO:0000313" key="2">
    <source>
        <dbReference type="Proteomes" id="UP000324222"/>
    </source>
</evidence>
<reference evidence="1 2" key="1">
    <citation type="submission" date="2019-05" db="EMBL/GenBank/DDBJ databases">
        <title>Another draft genome of Portunus trituberculatus and its Hox gene families provides insights of decapod evolution.</title>
        <authorList>
            <person name="Jeong J.-H."/>
            <person name="Song I."/>
            <person name="Kim S."/>
            <person name="Choi T."/>
            <person name="Kim D."/>
            <person name="Ryu S."/>
            <person name="Kim W."/>
        </authorList>
    </citation>
    <scope>NUCLEOTIDE SEQUENCE [LARGE SCALE GENOMIC DNA]</scope>
    <source>
        <tissue evidence="1">Muscle</tissue>
    </source>
</reference>
<sequence length="175" mass="20348">MSITMQRPVMSDTGRVSTPAVRYTSWRLPSLNVGVVPNLDGTRGDVVLLIVGVARCPIQLHLGYILVKREHSQKHTTPGTHLFLTMQQRMFHECKLQIKAKRRADLQKTELPRPYRKWTTDDFGLLFQLSQLLLVALYPLLEDRVHTLHLQRLRPLHQFHTVPNIEWERLQITTS</sequence>